<protein>
    <recommendedName>
        <fullName evidence="1">BLUF domain-containing protein</fullName>
    </recommendedName>
</protein>
<name>A0A919PZQ0_9MICO</name>
<dbReference type="SUPFAM" id="SSF54975">
    <property type="entry name" value="Acylphosphatase/BLUF domain-like"/>
    <property type="match status" value="1"/>
</dbReference>
<evidence type="ECO:0000313" key="2">
    <source>
        <dbReference type="EMBL" id="GIG53344.1"/>
    </source>
</evidence>
<dbReference type="GO" id="GO:0071949">
    <property type="term" value="F:FAD binding"/>
    <property type="evidence" value="ECO:0007669"/>
    <property type="project" value="InterPro"/>
</dbReference>
<proteinExistence type="predicted"/>
<organism evidence="2 3">
    <name type="scientific">Demequina activiva</name>
    <dbReference type="NCBI Taxonomy" id="1582364"/>
    <lineage>
        <taxon>Bacteria</taxon>
        <taxon>Bacillati</taxon>
        <taxon>Actinomycetota</taxon>
        <taxon>Actinomycetes</taxon>
        <taxon>Micrococcales</taxon>
        <taxon>Demequinaceae</taxon>
        <taxon>Demequina</taxon>
    </lineage>
</organism>
<sequence>MSAEATPVYAVVYSSTATRQMDDDDLADILATARAFNESQGITGMLLYRAGRFVQFLEGDKQRVRALLARIDRDPRHADLRVLIDGASTSRQFAEWTMGFEPMRDPSGPLPEGFRDTFDDLDNATEPHEVMHAAQALSMWFRVRSHARV</sequence>
<dbReference type="PROSITE" id="PS50925">
    <property type="entry name" value="BLUF"/>
    <property type="match status" value="1"/>
</dbReference>
<dbReference type="Gene3D" id="3.30.70.100">
    <property type="match status" value="1"/>
</dbReference>
<dbReference type="AlphaFoldDB" id="A0A919PZQ0"/>
<keyword evidence="3" id="KW-1185">Reference proteome</keyword>
<dbReference type="InterPro" id="IPR036046">
    <property type="entry name" value="Acylphosphatase-like_dom_sf"/>
</dbReference>
<dbReference type="EMBL" id="BONR01000001">
    <property type="protein sequence ID" value="GIG53344.1"/>
    <property type="molecule type" value="Genomic_DNA"/>
</dbReference>
<dbReference type="SMART" id="SM01034">
    <property type="entry name" value="BLUF"/>
    <property type="match status" value="1"/>
</dbReference>
<gene>
    <name evidence="2" type="ORF">Dac01nite_00960</name>
</gene>
<evidence type="ECO:0000313" key="3">
    <source>
        <dbReference type="Proteomes" id="UP000652354"/>
    </source>
</evidence>
<dbReference type="Proteomes" id="UP000652354">
    <property type="component" value="Unassembled WGS sequence"/>
</dbReference>
<dbReference type="Pfam" id="PF04940">
    <property type="entry name" value="BLUF"/>
    <property type="match status" value="1"/>
</dbReference>
<evidence type="ECO:0000259" key="1">
    <source>
        <dbReference type="PROSITE" id="PS50925"/>
    </source>
</evidence>
<reference evidence="2" key="1">
    <citation type="submission" date="2021-01" db="EMBL/GenBank/DDBJ databases">
        <title>Whole genome shotgun sequence of Demequina activiva NBRC 110675.</title>
        <authorList>
            <person name="Komaki H."/>
            <person name="Tamura T."/>
        </authorList>
    </citation>
    <scope>NUCLEOTIDE SEQUENCE</scope>
    <source>
        <strain evidence="2">NBRC 110675</strain>
    </source>
</reference>
<feature type="domain" description="BLUF" evidence="1">
    <location>
        <begin position="8"/>
        <end position="99"/>
    </location>
</feature>
<comment type="caution">
    <text evidence="2">The sequence shown here is derived from an EMBL/GenBank/DDBJ whole genome shotgun (WGS) entry which is preliminary data.</text>
</comment>
<dbReference type="InterPro" id="IPR007024">
    <property type="entry name" value="BLUF_domain"/>
</dbReference>
<dbReference type="GO" id="GO:0009882">
    <property type="term" value="F:blue light photoreceptor activity"/>
    <property type="evidence" value="ECO:0007669"/>
    <property type="project" value="InterPro"/>
</dbReference>
<dbReference type="RefSeq" id="WP_203652821.1">
    <property type="nucleotide sequence ID" value="NZ_BONR01000001.1"/>
</dbReference>
<accession>A0A919PZQ0</accession>